<feature type="transmembrane region" description="Helical" evidence="1">
    <location>
        <begin position="47"/>
        <end position="71"/>
    </location>
</feature>
<evidence type="ECO:0000313" key="2">
    <source>
        <dbReference type="EMBL" id="RDX64442.1"/>
    </source>
</evidence>
<proteinExistence type="predicted"/>
<accession>A0A371EEH8</accession>
<dbReference type="OrthoDB" id="1710481at2759"/>
<dbReference type="Proteomes" id="UP000257109">
    <property type="component" value="Unassembled WGS sequence"/>
</dbReference>
<keyword evidence="3" id="KW-1185">Reference proteome</keyword>
<name>A0A371EEH8_MUCPR</name>
<feature type="transmembrane region" description="Helical" evidence="1">
    <location>
        <begin position="15"/>
        <end position="35"/>
    </location>
</feature>
<keyword evidence="1" id="KW-0812">Transmembrane</keyword>
<keyword evidence="1" id="KW-0472">Membrane</keyword>
<protein>
    <submittedName>
        <fullName evidence="2">GABA transporter 1</fullName>
    </submittedName>
</protein>
<evidence type="ECO:0000313" key="3">
    <source>
        <dbReference type="Proteomes" id="UP000257109"/>
    </source>
</evidence>
<feature type="non-terminal residue" evidence="2">
    <location>
        <position position="1"/>
    </location>
</feature>
<dbReference type="AlphaFoldDB" id="A0A371EEH8"/>
<keyword evidence="1" id="KW-1133">Transmembrane helix</keyword>
<organism evidence="2 3">
    <name type="scientific">Mucuna pruriens</name>
    <name type="common">Velvet bean</name>
    <name type="synonym">Dolichos pruriens</name>
    <dbReference type="NCBI Taxonomy" id="157652"/>
    <lineage>
        <taxon>Eukaryota</taxon>
        <taxon>Viridiplantae</taxon>
        <taxon>Streptophyta</taxon>
        <taxon>Embryophyta</taxon>
        <taxon>Tracheophyta</taxon>
        <taxon>Spermatophyta</taxon>
        <taxon>Magnoliopsida</taxon>
        <taxon>eudicotyledons</taxon>
        <taxon>Gunneridae</taxon>
        <taxon>Pentapetalae</taxon>
        <taxon>rosids</taxon>
        <taxon>fabids</taxon>
        <taxon>Fabales</taxon>
        <taxon>Fabaceae</taxon>
        <taxon>Papilionoideae</taxon>
        <taxon>50 kb inversion clade</taxon>
        <taxon>NPAAA clade</taxon>
        <taxon>indigoferoid/millettioid clade</taxon>
        <taxon>Phaseoleae</taxon>
        <taxon>Mucuna</taxon>
    </lineage>
</organism>
<dbReference type="EMBL" id="QJKJ01014380">
    <property type="protein sequence ID" value="RDX64442.1"/>
    <property type="molecule type" value="Genomic_DNA"/>
</dbReference>
<dbReference type="STRING" id="157652.A0A371EEH8"/>
<gene>
    <name evidence="2" type="primary">GAT1</name>
    <name evidence="2" type="ORF">CR513_57007</name>
</gene>
<reference evidence="2" key="1">
    <citation type="submission" date="2018-05" db="EMBL/GenBank/DDBJ databases">
        <title>Draft genome of Mucuna pruriens seed.</title>
        <authorList>
            <person name="Nnadi N.E."/>
            <person name="Vos R."/>
            <person name="Hasami M.H."/>
            <person name="Devisetty U.K."/>
            <person name="Aguiy J.C."/>
        </authorList>
    </citation>
    <scope>NUCLEOTIDE SEQUENCE [LARGE SCALE GENOMIC DNA]</scope>
    <source>
        <strain evidence="2">JCA_2017</strain>
    </source>
</reference>
<evidence type="ECO:0000256" key="1">
    <source>
        <dbReference type="SAM" id="Phobius"/>
    </source>
</evidence>
<sequence length="75" mass="8212">MGLTSSNFVDNGKPLLLIEAFGFMPLDFILLEVFFNVTFKPSKQSPIFFYAFAFSALGAISVVAAIMQIVLDAKT</sequence>
<comment type="caution">
    <text evidence="2">The sequence shown here is derived from an EMBL/GenBank/DDBJ whole genome shotgun (WGS) entry which is preliminary data.</text>
</comment>